<comment type="caution">
    <text evidence="3">The sequence shown here is derived from an EMBL/GenBank/DDBJ whole genome shotgun (WGS) entry which is preliminary data.</text>
</comment>
<dbReference type="InterPro" id="IPR007055">
    <property type="entry name" value="BON_dom"/>
</dbReference>
<reference evidence="3 4" key="1">
    <citation type="submission" date="2024-03" db="EMBL/GenBank/DDBJ databases">
        <title>Novel species of the genus Variovorax.</title>
        <authorList>
            <person name="Liu Q."/>
            <person name="Xin Y.-H."/>
        </authorList>
    </citation>
    <scope>NUCLEOTIDE SEQUENCE [LARGE SCALE GENOMIC DNA]</scope>
    <source>
        <strain evidence="3 4">KACC 18901</strain>
    </source>
</reference>
<protein>
    <submittedName>
        <fullName evidence="3">BON domain-containing protein</fullName>
    </submittedName>
</protein>
<name>A0ABU8XF10_9BURK</name>
<accession>A0ABU8XF10</accession>
<sequence>MNSKHLLPRRVAPLVLIAAIGALSLSACDQRVAPPAPRADVDAAIDKTRDATVAAANKAAELAEKARDQTVAFAKSPQVREDAGKVVDALKNVGTTAAAKVDDAAITASVSAGLAKDSELSARQISVETRAGTVKLVGPAPSAEAKARATDIAKSVGGVATVDNQLEVRAM</sequence>
<dbReference type="Proteomes" id="UP001367030">
    <property type="component" value="Unassembled WGS sequence"/>
</dbReference>
<dbReference type="PROSITE" id="PS50914">
    <property type="entry name" value="BON"/>
    <property type="match status" value="1"/>
</dbReference>
<gene>
    <name evidence="3" type="ORF">WKW79_21880</name>
</gene>
<dbReference type="Gene3D" id="3.30.1340.30">
    <property type="match status" value="1"/>
</dbReference>
<keyword evidence="4" id="KW-1185">Reference proteome</keyword>
<evidence type="ECO:0000313" key="3">
    <source>
        <dbReference type="EMBL" id="MEJ8857242.1"/>
    </source>
</evidence>
<evidence type="ECO:0000259" key="2">
    <source>
        <dbReference type="PROSITE" id="PS50914"/>
    </source>
</evidence>
<feature type="chain" id="PRO_5045845471" evidence="1">
    <location>
        <begin position="28"/>
        <end position="171"/>
    </location>
</feature>
<dbReference type="PANTHER" id="PTHR34606:SF15">
    <property type="entry name" value="BON DOMAIN-CONTAINING PROTEIN"/>
    <property type="match status" value="1"/>
</dbReference>
<dbReference type="InterPro" id="IPR014004">
    <property type="entry name" value="Transpt-assoc_nodulatn_dom_bac"/>
</dbReference>
<proteinExistence type="predicted"/>
<dbReference type="SMART" id="SM00749">
    <property type="entry name" value="BON"/>
    <property type="match status" value="1"/>
</dbReference>
<keyword evidence="1" id="KW-0732">Signal</keyword>
<dbReference type="RefSeq" id="WP_340337303.1">
    <property type="nucleotide sequence ID" value="NZ_JBBKZS010000009.1"/>
</dbReference>
<dbReference type="EMBL" id="JBBKZS010000009">
    <property type="protein sequence ID" value="MEJ8857242.1"/>
    <property type="molecule type" value="Genomic_DNA"/>
</dbReference>
<organism evidence="3 4">
    <name type="scientific">Variovorax robiniae</name>
    <dbReference type="NCBI Taxonomy" id="1836199"/>
    <lineage>
        <taxon>Bacteria</taxon>
        <taxon>Pseudomonadati</taxon>
        <taxon>Pseudomonadota</taxon>
        <taxon>Betaproteobacteria</taxon>
        <taxon>Burkholderiales</taxon>
        <taxon>Comamonadaceae</taxon>
        <taxon>Variovorax</taxon>
    </lineage>
</organism>
<dbReference type="Pfam" id="PF04972">
    <property type="entry name" value="BON"/>
    <property type="match status" value="1"/>
</dbReference>
<feature type="signal peptide" evidence="1">
    <location>
        <begin position="1"/>
        <end position="27"/>
    </location>
</feature>
<dbReference type="PANTHER" id="PTHR34606">
    <property type="entry name" value="BON DOMAIN-CONTAINING PROTEIN"/>
    <property type="match status" value="1"/>
</dbReference>
<evidence type="ECO:0000256" key="1">
    <source>
        <dbReference type="SAM" id="SignalP"/>
    </source>
</evidence>
<dbReference type="InterPro" id="IPR051686">
    <property type="entry name" value="Lipoprotein_DolP"/>
</dbReference>
<dbReference type="PROSITE" id="PS51257">
    <property type="entry name" value="PROKAR_LIPOPROTEIN"/>
    <property type="match status" value="1"/>
</dbReference>
<feature type="domain" description="BON" evidence="2">
    <location>
        <begin position="102"/>
        <end position="170"/>
    </location>
</feature>
<evidence type="ECO:0000313" key="4">
    <source>
        <dbReference type="Proteomes" id="UP001367030"/>
    </source>
</evidence>